<dbReference type="InterPro" id="IPR056764">
    <property type="entry name" value="LbH_EIF2B3/5"/>
</dbReference>
<dbReference type="GO" id="GO:0005851">
    <property type="term" value="C:eukaryotic translation initiation factor 2B complex"/>
    <property type="evidence" value="ECO:0007669"/>
    <property type="project" value="TreeGrafter"/>
</dbReference>
<evidence type="ECO:0000259" key="11">
    <source>
        <dbReference type="Pfam" id="PF25084"/>
    </source>
</evidence>
<dbReference type="Gene3D" id="2.160.10.10">
    <property type="entry name" value="Hexapeptide repeat proteins"/>
    <property type="match status" value="1"/>
</dbReference>
<evidence type="ECO:0000313" key="12">
    <source>
        <dbReference type="EMBL" id="TPX39331.1"/>
    </source>
</evidence>
<evidence type="ECO:0000256" key="4">
    <source>
        <dbReference type="ARBA" id="ARBA00022540"/>
    </source>
</evidence>
<comment type="similarity">
    <text evidence="2">Belongs to the eIF-2B gamma/epsilon subunits family.</text>
</comment>
<name>A0A507CG14_9FUNG</name>
<dbReference type="AlphaFoldDB" id="A0A507CG14"/>
<dbReference type="OrthoDB" id="10250549at2759"/>
<dbReference type="PANTHER" id="PTHR45989">
    <property type="entry name" value="TRANSLATION INITIATION FACTOR EIF-2B SUBUNIT GAMMA"/>
    <property type="match status" value="1"/>
</dbReference>
<dbReference type="Gene3D" id="3.90.550.10">
    <property type="entry name" value="Spore Coat Polysaccharide Biosynthesis Protein SpsA, Chain A"/>
    <property type="match status" value="1"/>
</dbReference>
<dbReference type="GO" id="GO:0003743">
    <property type="term" value="F:translation initiation factor activity"/>
    <property type="evidence" value="ECO:0007669"/>
    <property type="project" value="UniProtKB-KW"/>
</dbReference>
<comment type="function">
    <text evidence="8">Acts as a component of the translation initiation factor 2B (eIF2B) complex, which catalyzes the exchange of GDP for GTP on the eukaryotic initiation factor 2 (eIF2) complex gamma subunit. Its guanine nucleotide exchange factor activity is repressed when bound to eIF2 complex phosphorylated on the alpha subunit, thereby limiting the amount of methionyl-initiator methionine tRNA available to the ribosome and consequently global translation is repressed.</text>
</comment>
<evidence type="ECO:0000256" key="3">
    <source>
        <dbReference type="ARBA" id="ARBA00022490"/>
    </source>
</evidence>
<organism evidence="13 14">
    <name type="scientific">Synchytrium endobioticum</name>
    <dbReference type="NCBI Taxonomy" id="286115"/>
    <lineage>
        <taxon>Eukaryota</taxon>
        <taxon>Fungi</taxon>
        <taxon>Fungi incertae sedis</taxon>
        <taxon>Chytridiomycota</taxon>
        <taxon>Chytridiomycota incertae sedis</taxon>
        <taxon>Chytridiomycetes</taxon>
        <taxon>Synchytriales</taxon>
        <taxon>Synchytriaceae</taxon>
        <taxon>Synchytrium</taxon>
    </lineage>
</organism>
<evidence type="ECO:0000313" key="13">
    <source>
        <dbReference type="EMBL" id="TPX40450.1"/>
    </source>
</evidence>
<dbReference type="Proteomes" id="UP000320475">
    <property type="component" value="Unassembled WGS sequence"/>
</dbReference>
<comment type="subcellular location">
    <subcellularLocation>
        <location evidence="1">Cytoplasm</location>
        <location evidence="1">Cytosol</location>
    </subcellularLocation>
</comment>
<comment type="caution">
    <text evidence="13">The sequence shown here is derived from an EMBL/GenBank/DDBJ whole genome shotgun (WGS) entry which is preliminary data.</text>
</comment>
<dbReference type="InterPro" id="IPR051960">
    <property type="entry name" value="eIF2B_gamma"/>
</dbReference>
<dbReference type="InterPro" id="IPR029044">
    <property type="entry name" value="Nucleotide-diphossugar_trans"/>
</dbReference>
<feature type="domain" description="EIF2B subunit epsilon/gamma LbH" evidence="11">
    <location>
        <begin position="323"/>
        <end position="402"/>
    </location>
</feature>
<dbReference type="Pfam" id="PF25084">
    <property type="entry name" value="LbH_EIF2B"/>
    <property type="match status" value="1"/>
</dbReference>
<evidence type="ECO:0000256" key="5">
    <source>
        <dbReference type="ARBA" id="ARBA00022917"/>
    </source>
</evidence>
<gene>
    <name evidence="12" type="ORF">SeLEV6574_g07293</name>
    <name evidence="13" type="ORF">SeMB42_g06006</name>
</gene>
<dbReference type="GO" id="GO:0002183">
    <property type="term" value="P:cytoplasmic translational initiation"/>
    <property type="evidence" value="ECO:0007669"/>
    <property type="project" value="TreeGrafter"/>
</dbReference>
<keyword evidence="14" id="KW-1185">Reference proteome</keyword>
<dbReference type="GO" id="GO:0005085">
    <property type="term" value="F:guanyl-nucleotide exchange factor activity"/>
    <property type="evidence" value="ECO:0007669"/>
    <property type="project" value="TreeGrafter"/>
</dbReference>
<dbReference type="Pfam" id="PF00483">
    <property type="entry name" value="NTP_transferase"/>
    <property type="match status" value="1"/>
</dbReference>
<evidence type="ECO:0000259" key="10">
    <source>
        <dbReference type="Pfam" id="PF00483"/>
    </source>
</evidence>
<evidence type="ECO:0000256" key="8">
    <source>
        <dbReference type="ARBA" id="ARBA00045373"/>
    </source>
</evidence>
<evidence type="ECO:0000256" key="2">
    <source>
        <dbReference type="ARBA" id="ARBA00007878"/>
    </source>
</evidence>
<proteinExistence type="inferred from homology"/>
<dbReference type="VEuPathDB" id="FungiDB:SeMB42_g06006"/>
<accession>A0A507CG14</accession>
<dbReference type="InterPro" id="IPR005835">
    <property type="entry name" value="NTP_transferase_dom"/>
</dbReference>
<sequence length="428" mass="47269">MFALSETTKARPPRVPEFQAILLCGYGSRLYPLAADEGITKALLPVANKPMLYYQLAWLENAGVYDIIIVTHPEAEQYVRDYMEKMYEAAPETKAEVVALQNYEGTADALRYIKDKIKRDFIVLSSDLVTDIPPHRVLDAFRVTHPSMTVLFYETKTAESAEKLVKEDTIEYVGIAPSESRLVVAPRAEVRTALPIRTSLIRKFPVFYLHTGLRDAHLYVCKHWVLDLLVLNPKIASLRGELVPLLVKCQYSDKAARNAQIDKAMHPHARAAASHTPASKHVRVTAIVTRDGYTARANTISSYCEMNRQMAKTAGDARIASAAEISSRTTVGPDSMVGDGTKVGDKCIFKKSIVGAHCVVGRNCKITNSVIMDYVVIEDNVSLTNCAICLNAKIGMNTSLKDCEVGARFDMAAGTSAKNDQFVEGLYD</sequence>
<dbReference type="PANTHER" id="PTHR45989:SF1">
    <property type="entry name" value="TRANSLATION INITIATION FACTOR EIF-2B SUBUNIT GAMMA"/>
    <property type="match status" value="1"/>
</dbReference>
<dbReference type="GO" id="GO:0005829">
    <property type="term" value="C:cytosol"/>
    <property type="evidence" value="ECO:0007669"/>
    <property type="project" value="UniProtKB-SubCell"/>
</dbReference>
<dbReference type="CDD" id="cd04652">
    <property type="entry name" value="LbH_eIF2B_gamma_C"/>
    <property type="match status" value="1"/>
</dbReference>
<keyword evidence="3" id="KW-0963">Cytoplasm</keyword>
<feature type="domain" description="Nucleotidyl transferase" evidence="10">
    <location>
        <begin position="21"/>
        <end position="159"/>
    </location>
</feature>
<evidence type="ECO:0000256" key="7">
    <source>
        <dbReference type="ARBA" id="ARBA00044229"/>
    </source>
</evidence>
<comment type="subunit">
    <text evidence="9">Component of the translation initiation factor 2B (eIF2B) complex which is a heterodecamer of two sets of five different subunits: alpha, beta, gamma, delta and epsilon. Subunits alpha, beta and delta comprise a regulatory subcomplex and subunits epsilon and gamma comprise a catalytic subcomplex. Within the complex, the hexameric regulatory complex resides at the center, with the two heterodimeric catalytic subcomplexes bound on opposite sides.</text>
</comment>
<evidence type="ECO:0000256" key="1">
    <source>
        <dbReference type="ARBA" id="ARBA00004514"/>
    </source>
</evidence>
<dbReference type="STRING" id="286115.A0A507CG14"/>
<reference evidence="14 15" key="1">
    <citation type="journal article" date="2019" name="Sci. Rep.">
        <title>Comparative genomics of chytrid fungi reveal insights into the obligate biotrophic and pathogenic lifestyle of Synchytrium endobioticum.</title>
        <authorList>
            <person name="van de Vossenberg B.T.L.H."/>
            <person name="Warris S."/>
            <person name="Nguyen H.D.T."/>
            <person name="van Gent-Pelzer M.P.E."/>
            <person name="Joly D.L."/>
            <person name="van de Geest H.C."/>
            <person name="Bonants P.J.M."/>
            <person name="Smith D.S."/>
            <person name="Levesque C.A."/>
            <person name="van der Lee T.A.J."/>
        </authorList>
    </citation>
    <scope>NUCLEOTIDE SEQUENCE [LARGE SCALE GENOMIC DNA]</scope>
    <source>
        <strain evidence="12 15">LEV6574</strain>
        <strain evidence="13 14">MB42</strain>
    </source>
</reference>
<evidence type="ECO:0000313" key="15">
    <source>
        <dbReference type="Proteomes" id="UP000320475"/>
    </source>
</evidence>
<evidence type="ECO:0000256" key="9">
    <source>
        <dbReference type="ARBA" id="ARBA00046432"/>
    </source>
</evidence>
<dbReference type="SUPFAM" id="SSF53448">
    <property type="entry name" value="Nucleotide-diphospho-sugar transferases"/>
    <property type="match status" value="1"/>
</dbReference>
<dbReference type="Proteomes" id="UP000317494">
    <property type="component" value="Unassembled WGS sequence"/>
</dbReference>
<keyword evidence="4" id="KW-0396">Initiation factor</keyword>
<evidence type="ECO:0000313" key="14">
    <source>
        <dbReference type="Proteomes" id="UP000317494"/>
    </source>
</evidence>
<dbReference type="EMBL" id="QEAN01000313">
    <property type="protein sequence ID" value="TPX40450.1"/>
    <property type="molecule type" value="Genomic_DNA"/>
</dbReference>
<protein>
    <recommendedName>
        <fullName evidence="6">Translation initiation factor eIF2B subunit gamma</fullName>
    </recommendedName>
    <alternativeName>
        <fullName evidence="7">eIF2B GDP-GTP exchange factor subunit gamma</fullName>
    </alternativeName>
</protein>
<evidence type="ECO:0000256" key="6">
    <source>
        <dbReference type="ARBA" id="ARBA00044196"/>
    </source>
</evidence>
<dbReference type="EMBL" id="QEAM01000498">
    <property type="protein sequence ID" value="TPX39331.1"/>
    <property type="molecule type" value="Genomic_DNA"/>
</dbReference>
<keyword evidence="5" id="KW-0648">Protein biosynthesis</keyword>